<dbReference type="CDD" id="cd08878">
    <property type="entry name" value="RHO_alpha_C_DMO-like"/>
    <property type="match status" value="1"/>
</dbReference>
<keyword evidence="8" id="KW-1185">Reference proteome</keyword>
<dbReference type="InterPro" id="IPR036922">
    <property type="entry name" value="Rieske_2Fe-2S_sf"/>
</dbReference>
<comment type="caution">
    <text evidence="7">The sequence shown here is derived from an EMBL/GenBank/DDBJ whole genome shotgun (WGS) entry which is preliminary data.</text>
</comment>
<organism evidence="7 8">
    <name type="scientific">Streptomyces thermodiastaticus</name>
    <dbReference type="NCBI Taxonomy" id="44061"/>
    <lineage>
        <taxon>Bacteria</taxon>
        <taxon>Bacillati</taxon>
        <taxon>Actinomycetota</taxon>
        <taxon>Actinomycetes</taxon>
        <taxon>Kitasatosporales</taxon>
        <taxon>Streptomycetaceae</taxon>
        <taxon>Streptomyces</taxon>
    </lineage>
</organism>
<dbReference type="SUPFAM" id="SSF55961">
    <property type="entry name" value="Bet v1-like"/>
    <property type="match status" value="1"/>
</dbReference>
<evidence type="ECO:0000313" key="7">
    <source>
        <dbReference type="EMBL" id="MDQ0491125.1"/>
    </source>
</evidence>
<keyword evidence="1" id="KW-0001">2Fe-2S</keyword>
<evidence type="ECO:0000256" key="3">
    <source>
        <dbReference type="ARBA" id="ARBA00023002"/>
    </source>
</evidence>
<dbReference type="CDD" id="cd03479">
    <property type="entry name" value="Rieske_RO_Alpha_PhDO_like"/>
    <property type="match status" value="1"/>
</dbReference>
<keyword evidence="3" id="KW-0560">Oxidoreductase</keyword>
<evidence type="ECO:0000256" key="5">
    <source>
        <dbReference type="ARBA" id="ARBA00023014"/>
    </source>
</evidence>
<dbReference type="PANTHER" id="PTHR21266:SF59">
    <property type="entry name" value="BLR4922 PROTEIN"/>
    <property type="match status" value="1"/>
</dbReference>
<keyword evidence="5" id="KW-0411">Iron-sulfur</keyword>
<dbReference type="InterPro" id="IPR017941">
    <property type="entry name" value="Rieske_2Fe-2S"/>
</dbReference>
<name>A0ABU0KRA3_9ACTN</name>
<proteinExistence type="predicted"/>
<evidence type="ECO:0000259" key="6">
    <source>
        <dbReference type="PROSITE" id="PS51296"/>
    </source>
</evidence>
<keyword evidence="2" id="KW-0479">Metal-binding</keyword>
<dbReference type="RefSeq" id="WP_258906356.1">
    <property type="nucleotide sequence ID" value="NZ_JAUSWC010000029.1"/>
</dbReference>
<protein>
    <submittedName>
        <fullName evidence="7">Nitrite reductase/ring-hydroxylating ferredoxin subunit</fullName>
    </submittedName>
</protein>
<reference evidence="7 8" key="1">
    <citation type="submission" date="2023-07" db="EMBL/GenBank/DDBJ databases">
        <title>Genomic Encyclopedia of Type Strains, Phase IV (KMG-IV): sequencing the most valuable type-strain genomes for metagenomic binning, comparative biology and taxonomic classification.</title>
        <authorList>
            <person name="Goeker M."/>
        </authorList>
    </citation>
    <scope>NUCLEOTIDE SEQUENCE [LARGE SCALE GENOMIC DNA]</scope>
    <source>
        <strain evidence="7 8">DSM 40573</strain>
    </source>
</reference>
<evidence type="ECO:0000256" key="4">
    <source>
        <dbReference type="ARBA" id="ARBA00023004"/>
    </source>
</evidence>
<dbReference type="PANTHER" id="PTHR21266">
    <property type="entry name" value="IRON-SULFUR DOMAIN CONTAINING PROTEIN"/>
    <property type="match status" value="1"/>
</dbReference>
<dbReference type="Gene3D" id="2.102.10.10">
    <property type="entry name" value="Rieske [2Fe-2S] iron-sulphur domain"/>
    <property type="match status" value="1"/>
</dbReference>
<dbReference type="Pfam" id="PF00355">
    <property type="entry name" value="Rieske"/>
    <property type="match status" value="1"/>
</dbReference>
<feature type="domain" description="Rieske" evidence="6">
    <location>
        <begin position="27"/>
        <end position="134"/>
    </location>
</feature>
<evidence type="ECO:0000256" key="2">
    <source>
        <dbReference type="ARBA" id="ARBA00022723"/>
    </source>
</evidence>
<dbReference type="Pfam" id="PF19301">
    <property type="entry name" value="LigXa_C"/>
    <property type="match status" value="1"/>
</dbReference>
<dbReference type="Gene3D" id="3.90.380.10">
    <property type="entry name" value="Naphthalene 1,2-dioxygenase Alpha Subunit, Chain A, domain 1"/>
    <property type="match status" value="1"/>
</dbReference>
<dbReference type="SUPFAM" id="SSF50022">
    <property type="entry name" value="ISP domain"/>
    <property type="match status" value="1"/>
</dbReference>
<dbReference type="Proteomes" id="UP001236795">
    <property type="component" value="Unassembled WGS sequence"/>
</dbReference>
<gene>
    <name evidence="7" type="ORF">QO019_006010</name>
</gene>
<keyword evidence="4" id="KW-0408">Iron</keyword>
<dbReference type="EMBL" id="JAUSWC010000029">
    <property type="protein sequence ID" value="MDQ0491125.1"/>
    <property type="molecule type" value="Genomic_DNA"/>
</dbReference>
<evidence type="ECO:0000256" key="1">
    <source>
        <dbReference type="ARBA" id="ARBA00022714"/>
    </source>
</evidence>
<accession>A0ABU0KRA3</accession>
<evidence type="ECO:0000313" key="8">
    <source>
        <dbReference type="Proteomes" id="UP001236795"/>
    </source>
</evidence>
<dbReference type="InterPro" id="IPR045623">
    <property type="entry name" value="LigXa_C"/>
</dbReference>
<sequence length="428" mass="48437">MLTPEQNERLVRTDRGTEMGTLLRRYWIPALLAEEIPEPDCPPVRVTLMGENLIAFRDTQGRIGLLDEFCSHRTASLFFGRNEECGLRCAYHGWKYDVEGNCVDMPSEPPASRFHEKIKQTAYPCVELGGVIWTYMGPPELKPELPELEWATLPPENVFVSKRLQESNFMQAMEGGIDSSHVSFAHRFNMDDDPMHAGTPGIEYLKADTRPKFEVIESDGGLLIGARREADEENYYWRITQWIMPWYTIIPPFGTHNPLGGHAWVPIDDETCWAWSINYHPTRPLREDELDAMRRGEGIHAKYLPGTYRTAANKTNDYLVDRQAQKDKRSFSGVEGIAAQDFSLQESMGPIVDRTKERLGTSDAAIILARRRLLAAAETAAKDEPLPGDRAEHHRVRSASVLLPRSVPFQEGAKDALVVRPGEDFVSV</sequence>
<dbReference type="InterPro" id="IPR050584">
    <property type="entry name" value="Cholesterol_7-desaturase"/>
</dbReference>
<dbReference type="PROSITE" id="PS51296">
    <property type="entry name" value="RIESKE"/>
    <property type="match status" value="1"/>
</dbReference>